<evidence type="ECO:0000313" key="2">
    <source>
        <dbReference type="Proteomes" id="UP001595767"/>
    </source>
</evidence>
<dbReference type="Proteomes" id="UP001595767">
    <property type="component" value="Unassembled WGS sequence"/>
</dbReference>
<proteinExistence type="predicted"/>
<name>A0ABV8L0T2_9NOCA</name>
<dbReference type="RefSeq" id="WP_378545145.1">
    <property type="nucleotide sequence ID" value="NZ_JBHSBA010000003.1"/>
</dbReference>
<organism evidence="1 2">
    <name type="scientific">Nocardia rhizosphaerae</name>
    <dbReference type="NCBI Taxonomy" id="1691571"/>
    <lineage>
        <taxon>Bacteria</taxon>
        <taxon>Bacillati</taxon>
        <taxon>Actinomycetota</taxon>
        <taxon>Actinomycetes</taxon>
        <taxon>Mycobacteriales</taxon>
        <taxon>Nocardiaceae</taxon>
        <taxon>Nocardia</taxon>
    </lineage>
</organism>
<dbReference type="EMBL" id="JBHSBA010000003">
    <property type="protein sequence ID" value="MFC4123929.1"/>
    <property type="molecule type" value="Genomic_DNA"/>
</dbReference>
<protein>
    <submittedName>
        <fullName evidence="1">Uncharacterized protein</fullName>
    </submittedName>
</protein>
<evidence type="ECO:0000313" key="1">
    <source>
        <dbReference type="EMBL" id="MFC4123929.1"/>
    </source>
</evidence>
<sequence length="195" mass="21294">MTVGTWHRRQAALILAGVLLVVARGSRWQLAALVGYRALRRELSGRAGGPVGQPGRRPWWLTSGTGRRIPLRKLPLPAWQLDAWHFARSSGSRRTVARQLAGSDARRATIIGLSGTEPAGRLGTGITWPRIHRLTWRPLTGGAVLAAGHPTFPRRDGRVALCRSLAIFVVVPMSGIIVAHHASCTRRNPRCPPVR</sequence>
<comment type="caution">
    <text evidence="1">The sequence shown here is derived from an EMBL/GenBank/DDBJ whole genome shotgun (WGS) entry which is preliminary data.</text>
</comment>
<keyword evidence="2" id="KW-1185">Reference proteome</keyword>
<gene>
    <name evidence="1" type="ORF">ACFOW8_03175</name>
</gene>
<reference evidence="2" key="1">
    <citation type="journal article" date="2019" name="Int. J. Syst. Evol. Microbiol.">
        <title>The Global Catalogue of Microorganisms (GCM) 10K type strain sequencing project: providing services to taxonomists for standard genome sequencing and annotation.</title>
        <authorList>
            <consortium name="The Broad Institute Genomics Platform"/>
            <consortium name="The Broad Institute Genome Sequencing Center for Infectious Disease"/>
            <person name="Wu L."/>
            <person name="Ma J."/>
        </authorList>
    </citation>
    <scope>NUCLEOTIDE SEQUENCE [LARGE SCALE GENOMIC DNA]</scope>
    <source>
        <strain evidence="2">CGMCC 4.7204</strain>
    </source>
</reference>
<accession>A0ABV8L0T2</accession>